<dbReference type="InterPro" id="IPR013655">
    <property type="entry name" value="PAS_fold_3"/>
</dbReference>
<evidence type="ECO:0000256" key="11">
    <source>
        <dbReference type="SAM" id="Phobius"/>
    </source>
</evidence>
<feature type="transmembrane region" description="Helical" evidence="11">
    <location>
        <begin position="212"/>
        <end position="237"/>
    </location>
</feature>
<dbReference type="SUPFAM" id="SSF55785">
    <property type="entry name" value="PYP-like sensor domain (PAS domain)"/>
    <property type="match status" value="2"/>
</dbReference>
<evidence type="ECO:0000256" key="10">
    <source>
        <dbReference type="ARBA" id="ARBA00023136"/>
    </source>
</evidence>
<keyword evidence="5" id="KW-0597">Phosphoprotein</keyword>
<sequence length="582" mass="67579">MCWINPQFVSKPTRLITMINRNIQAGIIVLTISLMVILMLLTWWIYQIDLTNITQMVMTHKKEIIVSMLDHVIEQIEHERKLFKSQGKSTVQCQEYLKIRLNNIRFLGGSGYIFVVSYDGIELVNPAQPSLIGKDISHFTDSNGVKFVQKAIQYAQKPEGGFLQCQWVKPGHHRKENKLVYVRGVNDWRWAVGTGIYLVDLNRKISHAKKHFQYYLITELLVIIVAGALVMIFMLLMAGRVARMIRKEMTLLTNDLYTPEKTPHSFDARYQIDEFREIARKSHHALTQVIQLQNNLQGVFDNMEELFIILDFDGKIIAHNATVTDRLAYASKELINQPITMIFAPADRQKIEQIIYHIRAGILPDSMAMPVIKKDGTVIDSESRIVNGQWNGKPALLFVSKDITDLKRSKARLENIIHGSHVGTWEWNFQTNEIVFNEQWAKMLGYSLAELAPVTTQTFIDRCHTEDFPKLEKKLHQHFNDENSIYEEECRMKHKDGSWIWLRVRGQLISRTVNGDPLFMVGTHTDITTRKHNEETLRKTLLETERVNKLMEGREQRIIELKKEVNALLKEKKQMPKYRSVA</sequence>
<dbReference type="PROSITE" id="PS50113">
    <property type="entry name" value="PAC"/>
    <property type="match status" value="1"/>
</dbReference>
<dbReference type="PANTHER" id="PTHR43304:SF1">
    <property type="entry name" value="PAC DOMAIN-CONTAINING PROTEIN"/>
    <property type="match status" value="1"/>
</dbReference>
<evidence type="ECO:0000256" key="8">
    <source>
        <dbReference type="ARBA" id="ARBA00022777"/>
    </source>
</evidence>
<feature type="transmembrane region" description="Helical" evidence="11">
    <location>
        <begin position="23"/>
        <end position="46"/>
    </location>
</feature>
<dbReference type="Pfam" id="PF08447">
    <property type="entry name" value="PAS_3"/>
    <property type="match status" value="1"/>
</dbReference>
<proteinExistence type="predicted"/>
<gene>
    <name evidence="14" type="ORF">OMM_01079</name>
</gene>
<dbReference type="InterPro" id="IPR001610">
    <property type="entry name" value="PAC"/>
</dbReference>
<organism evidence="14 15">
    <name type="scientific">Candidatus Magnetoglobus multicellularis str. Araruama</name>
    <dbReference type="NCBI Taxonomy" id="890399"/>
    <lineage>
        <taxon>Bacteria</taxon>
        <taxon>Pseudomonadati</taxon>
        <taxon>Thermodesulfobacteriota</taxon>
        <taxon>Desulfobacteria</taxon>
        <taxon>Desulfobacterales</taxon>
        <taxon>Desulfobacteraceae</taxon>
        <taxon>Candidatus Magnetoglobus</taxon>
    </lineage>
</organism>
<dbReference type="InterPro" id="IPR000014">
    <property type="entry name" value="PAS"/>
</dbReference>
<evidence type="ECO:0000256" key="5">
    <source>
        <dbReference type="ARBA" id="ARBA00022553"/>
    </source>
</evidence>
<keyword evidence="10 11" id="KW-0472">Membrane</keyword>
<dbReference type="EC" id="2.7.13.3" evidence="3"/>
<feature type="domain" description="PAC" evidence="13">
    <location>
        <begin position="486"/>
        <end position="539"/>
    </location>
</feature>
<dbReference type="Pfam" id="PF13426">
    <property type="entry name" value="PAS_9"/>
    <property type="match status" value="1"/>
</dbReference>
<comment type="catalytic activity">
    <reaction evidence="1">
        <text>ATP + protein L-histidine = ADP + protein N-phospho-L-histidine.</text>
        <dbReference type="EC" id="2.7.13.3"/>
    </reaction>
</comment>
<keyword evidence="9 11" id="KW-1133">Transmembrane helix</keyword>
<dbReference type="Gene3D" id="3.30.450.20">
    <property type="entry name" value="PAS domain"/>
    <property type="match status" value="3"/>
</dbReference>
<reference evidence="15" key="1">
    <citation type="submission" date="2012-11" db="EMBL/GenBank/DDBJ databases">
        <authorList>
            <person name="Lucero-Rivera Y.E."/>
            <person name="Tovar-Ramirez D."/>
        </authorList>
    </citation>
    <scope>NUCLEOTIDE SEQUENCE [LARGE SCALE GENOMIC DNA]</scope>
    <source>
        <strain evidence="15">Araruama</strain>
    </source>
</reference>
<evidence type="ECO:0000256" key="7">
    <source>
        <dbReference type="ARBA" id="ARBA00022692"/>
    </source>
</evidence>
<evidence type="ECO:0000313" key="14">
    <source>
        <dbReference type="EMBL" id="ETR73273.1"/>
    </source>
</evidence>
<comment type="subcellular location">
    <subcellularLocation>
        <location evidence="2">Cell membrane</location>
        <topology evidence="2">Multi-pass membrane protein</topology>
    </subcellularLocation>
</comment>
<accession>A0A1V1PES6</accession>
<name>A0A1V1PES6_9BACT</name>
<dbReference type="InterPro" id="IPR000700">
    <property type="entry name" value="PAS-assoc_C"/>
</dbReference>
<dbReference type="NCBIfam" id="TIGR00229">
    <property type="entry name" value="sensory_box"/>
    <property type="match status" value="2"/>
</dbReference>
<evidence type="ECO:0000256" key="3">
    <source>
        <dbReference type="ARBA" id="ARBA00012438"/>
    </source>
</evidence>
<evidence type="ECO:0000256" key="9">
    <source>
        <dbReference type="ARBA" id="ARBA00022989"/>
    </source>
</evidence>
<evidence type="ECO:0000256" key="4">
    <source>
        <dbReference type="ARBA" id="ARBA00022475"/>
    </source>
</evidence>
<keyword evidence="4" id="KW-1003">Cell membrane</keyword>
<dbReference type="PROSITE" id="PS50112">
    <property type="entry name" value="PAS"/>
    <property type="match status" value="2"/>
</dbReference>
<dbReference type="EMBL" id="ATBP01000075">
    <property type="protein sequence ID" value="ETR73273.1"/>
    <property type="molecule type" value="Genomic_DNA"/>
</dbReference>
<feature type="domain" description="PAS" evidence="12">
    <location>
        <begin position="409"/>
        <end position="482"/>
    </location>
</feature>
<comment type="caution">
    <text evidence="14">The sequence shown here is derived from an EMBL/GenBank/DDBJ whole genome shotgun (WGS) entry which is preliminary data.</text>
</comment>
<dbReference type="SMART" id="SM00086">
    <property type="entry name" value="PAC"/>
    <property type="match status" value="1"/>
</dbReference>
<dbReference type="CDD" id="cd00130">
    <property type="entry name" value="PAS"/>
    <property type="match status" value="2"/>
</dbReference>
<dbReference type="Pfam" id="PF17200">
    <property type="entry name" value="sCache_2"/>
    <property type="match status" value="1"/>
</dbReference>
<dbReference type="InterPro" id="IPR052162">
    <property type="entry name" value="Sensor_kinase/Photoreceptor"/>
</dbReference>
<evidence type="ECO:0000313" key="15">
    <source>
        <dbReference type="Proteomes" id="UP000189670"/>
    </source>
</evidence>
<dbReference type="PANTHER" id="PTHR43304">
    <property type="entry name" value="PHYTOCHROME-LIKE PROTEIN CPH1"/>
    <property type="match status" value="1"/>
</dbReference>
<dbReference type="GO" id="GO:0005886">
    <property type="term" value="C:plasma membrane"/>
    <property type="evidence" value="ECO:0007669"/>
    <property type="project" value="UniProtKB-SubCell"/>
</dbReference>
<evidence type="ECO:0000259" key="13">
    <source>
        <dbReference type="PROSITE" id="PS50113"/>
    </source>
</evidence>
<dbReference type="AlphaFoldDB" id="A0A1V1PES6"/>
<keyword evidence="8 14" id="KW-0418">Kinase</keyword>
<keyword evidence="6" id="KW-0808">Transferase</keyword>
<evidence type="ECO:0000256" key="2">
    <source>
        <dbReference type="ARBA" id="ARBA00004651"/>
    </source>
</evidence>
<dbReference type="SMART" id="SM01049">
    <property type="entry name" value="Cache_2"/>
    <property type="match status" value="1"/>
</dbReference>
<dbReference type="Proteomes" id="UP000189670">
    <property type="component" value="Unassembled WGS sequence"/>
</dbReference>
<protein>
    <recommendedName>
        <fullName evidence="3">histidine kinase</fullName>
        <ecNumber evidence="3">2.7.13.3</ecNumber>
    </recommendedName>
</protein>
<evidence type="ECO:0000259" key="12">
    <source>
        <dbReference type="PROSITE" id="PS50112"/>
    </source>
</evidence>
<evidence type="ECO:0000256" key="6">
    <source>
        <dbReference type="ARBA" id="ARBA00022679"/>
    </source>
</evidence>
<dbReference type="InterPro" id="IPR033480">
    <property type="entry name" value="sCache_2"/>
</dbReference>
<dbReference type="GO" id="GO:0004673">
    <property type="term" value="F:protein histidine kinase activity"/>
    <property type="evidence" value="ECO:0007669"/>
    <property type="project" value="UniProtKB-EC"/>
</dbReference>
<dbReference type="SMART" id="SM00091">
    <property type="entry name" value="PAS"/>
    <property type="match status" value="2"/>
</dbReference>
<keyword evidence="7 11" id="KW-0812">Transmembrane</keyword>
<feature type="domain" description="PAS" evidence="12">
    <location>
        <begin position="292"/>
        <end position="355"/>
    </location>
</feature>
<dbReference type="InterPro" id="IPR035965">
    <property type="entry name" value="PAS-like_dom_sf"/>
</dbReference>
<evidence type="ECO:0000256" key="1">
    <source>
        <dbReference type="ARBA" id="ARBA00000085"/>
    </source>
</evidence>